<feature type="region of interest" description="Disordered" evidence="1">
    <location>
        <begin position="39"/>
        <end position="101"/>
    </location>
</feature>
<organism evidence="2 3">
    <name type="scientific">Streptosporangium fragile</name>
    <dbReference type="NCBI Taxonomy" id="46186"/>
    <lineage>
        <taxon>Bacteria</taxon>
        <taxon>Bacillati</taxon>
        <taxon>Actinomycetota</taxon>
        <taxon>Actinomycetes</taxon>
        <taxon>Streptosporangiales</taxon>
        <taxon>Streptosporangiaceae</taxon>
        <taxon>Streptosporangium</taxon>
    </lineage>
</organism>
<protein>
    <submittedName>
        <fullName evidence="2">Uncharacterized protein</fullName>
    </submittedName>
</protein>
<keyword evidence="3" id="KW-1185">Reference proteome</keyword>
<proteinExistence type="predicted"/>
<feature type="compositionally biased region" description="Gly residues" evidence="1">
    <location>
        <begin position="56"/>
        <end position="66"/>
    </location>
</feature>
<evidence type="ECO:0000313" key="2">
    <source>
        <dbReference type="EMBL" id="GAA2886657.1"/>
    </source>
</evidence>
<name>A0ABP6IIG9_9ACTN</name>
<evidence type="ECO:0000313" key="3">
    <source>
        <dbReference type="Proteomes" id="UP001500831"/>
    </source>
</evidence>
<gene>
    <name evidence="2" type="ORF">GCM10010517_50430</name>
</gene>
<dbReference type="Proteomes" id="UP001500831">
    <property type="component" value="Unassembled WGS sequence"/>
</dbReference>
<comment type="caution">
    <text evidence="2">The sequence shown here is derived from an EMBL/GenBank/DDBJ whole genome shotgun (WGS) entry which is preliminary data.</text>
</comment>
<dbReference type="EMBL" id="BAAAVI010000040">
    <property type="protein sequence ID" value="GAA2886657.1"/>
    <property type="molecule type" value="Genomic_DNA"/>
</dbReference>
<sequence length="118" mass="11698">MGIRRSRTCATKPGSCSQPSSMVRKTTFRLVGMELITGGRPSAGREIFPTSPGRGTAPGGPAGGRAGSAEPSGLFDAPAEASGFETFPPDPAPGPSAPAAAHPALTARATIAAAILVV</sequence>
<feature type="region of interest" description="Disordered" evidence="1">
    <location>
        <begin position="1"/>
        <end position="21"/>
    </location>
</feature>
<evidence type="ECO:0000256" key="1">
    <source>
        <dbReference type="SAM" id="MobiDB-lite"/>
    </source>
</evidence>
<accession>A0ABP6IIG9</accession>
<reference evidence="3" key="1">
    <citation type="journal article" date="2019" name="Int. J. Syst. Evol. Microbiol.">
        <title>The Global Catalogue of Microorganisms (GCM) 10K type strain sequencing project: providing services to taxonomists for standard genome sequencing and annotation.</title>
        <authorList>
            <consortium name="The Broad Institute Genomics Platform"/>
            <consortium name="The Broad Institute Genome Sequencing Center for Infectious Disease"/>
            <person name="Wu L."/>
            <person name="Ma J."/>
        </authorList>
    </citation>
    <scope>NUCLEOTIDE SEQUENCE [LARGE SCALE GENOMIC DNA]</scope>
    <source>
        <strain evidence="3">JCM 6242</strain>
    </source>
</reference>